<proteinExistence type="predicted"/>
<evidence type="ECO:0000256" key="2">
    <source>
        <dbReference type="SAM" id="MobiDB-lite"/>
    </source>
</evidence>
<feature type="compositionally biased region" description="Polar residues" evidence="2">
    <location>
        <begin position="270"/>
        <end position="290"/>
    </location>
</feature>
<dbReference type="InParanoid" id="D2V1S5"/>
<feature type="compositionally biased region" description="Low complexity" evidence="2">
    <location>
        <begin position="9"/>
        <end position="55"/>
    </location>
</feature>
<feature type="region of interest" description="Disordered" evidence="2">
    <location>
        <begin position="769"/>
        <end position="793"/>
    </location>
</feature>
<feature type="coiled-coil region" evidence="1">
    <location>
        <begin position="509"/>
        <end position="745"/>
    </location>
</feature>
<dbReference type="Gene3D" id="1.10.220.60">
    <property type="entry name" value="GRIP domain"/>
    <property type="match status" value="1"/>
</dbReference>
<evidence type="ECO:0000256" key="1">
    <source>
        <dbReference type="SAM" id="Coils"/>
    </source>
</evidence>
<dbReference type="Pfam" id="PF01465">
    <property type="entry name" value="GRIP"/>
    <property type="match status" value="1"/>
</dbReference>
<dbReference type="VEuPathDB" id="AmoebaDB:NAEGRDRAFT_78174"/>
<dbReference type="KEGG" id="ngr:NAEGRDRAFT_78174"/>
<dbReference type="GeneID" id="8855214"/>
<feature type="coiled-coil region" evidence="1">
    <location>
        <begin position="822"/>
        <end position="856"/>
    </location>
</feature>
<feature type="coiled-coil region" evidence="1">
    <location>
        <begin position="294"/>
        <end position="412"/>
    </location>
</feature>
<feature type="region of interest" description="Disordered" evidence="2">
    <location>
        <begin position="253"/>
        <end position="294"/>
    </location>
</feature>
<feature type="compositionally biased region" description="Low complexity" evidence="2">
    <location>
        <begin position="82"/>
        <end position="101"/>
    </location>
</feature>
<keyword evidence="5" id="KW-1185">Reference proteome</keyword>
<feature type="compositionally biased region" description="Basic and acidic residues" evidence="2">
    <location>
        <begin position="253"/>
        <end position="267"/>
    </location>
</feature>
<dbReference type="Proteomes" id="UP000006671">
    <property type="component" value="Unassembled WGS sequence"/>
</dbReference>
<protein>
    <recommendedName>
        <fullName evidence="3">GRIP domain-containing protein</fullName>
    </recommendedName>
</protein>
<evidence type="ECO:0000259" key="3">
    <source>
        <dbReference type="PROSITE" id="PS50913"/>
    </source>
</evidence>
<name>D2V1S5_NAEGR</name>
<feature type="region of interest" description="Disordered" evidence="2">
    <location>
        <begin position="174"/>
        <end position="201"/>
    </location>
</feature>
<gene>
    <name evidence="4" type="ORF">NAEGRDRAFT_78174</name>
</gene>
<dbReference type="RefSeq" id="XP_002682106.1">
    <property type="nucleotide sequence ID" value="XM_002682060.1"/>
</dbReference>
<dbReference type="PROSITE" id="PS50913">
    <property type="entry name" value="GRIP"/>
    <property type="match status" value="1"/>
</dbReference>
<organism evidence="5">
    <name type="scientific">Naegleria gruberi</name>
    <name type="common">Amoeba</name>
    <dbReference type="NCBI Taxonomy" id="5762"/>
    <lineage>
        <taxon>Eukaryota</taxon>
        <taxon>Discoba</taxon>
        <taxon>Heterolobosea</taxon>
        <taxon>Tetramitia</taxon>
        <taxon>Eutetramitia</taxon>
        <taxon>Vahlkampfiidae</taxon>
        <taxon>Naegleria</taxon>
    </lineage>
</organism>
<evidence type="ECO:0000313" key="5">
    <source>
        <dbReference type="Proteomes" id="UP000006671"/>
    </source>
</evidence>
<dbReference type="OrthoDB" id="1926336at2759"/>
<dbReference type="AlphaFoldDB" id="D2V1S5"/>
<feature type="compositionally biased region" description="Polar residues" evidence="2">
    <location>
        <begin position="72"/>
        <end position="81"/>
    </location>
</feature>
<dbReference type="InterPro" id="IPR000237">
    <property type="entry name" value="GRIP_dom"/>
</dbReference>
<feature type="domain" description="GRIP" evidence="3">
    <location>
        <begin position="854"/>
        <end position="904"/>
    </location>
</feature>
<feature type="region of interest" description="Disordered" evidence="2">
    <location>
        <begin position="1"/>
        <end position="135"/>
    </location>
</feature>
<dbReference type="EMBL" id="GG738848">
    <property type="protein sequence ID" value="EFC49362.1"/>
    <property type="molecule type" value="Genomic_DNA"/>
</dbReference>
<accession>D2V1S5</accession>
<dbReference type="OMA" id="VDMAKHE"/>
<feature type="compositionally biased region" description="Polar residues" evidence="2">
    <location>
        <begin position="773"/>
        <end position="789"/>
    </location>
</feature>
<dbReference type="SMART" id="SM00755">
    <property type="entry name" value="Grip"/>
    <property type="match status" value="1"/>
</dbReference>
<dbReference type="Gene3D" id="1.10.287.1490">
    <property type="match status" value="1"/>
</dbReference>
<reference evidence="4 5" key="1">
    <citation type="journal article" date="2010" name="Cell">
        <title>The genome of Naegleria gruberi illuminates early eukaryotic versatility.</title>
        <authorList>
            <person name="Fritz-Laylin L.K."/>
            <person name="Prochnik S.E."/>
            <person name="Ginger M.L."/>
            <person name="Dacks J.B."/>
            <person name="Carpenter M.L."/>
            <person name="Field M.C."/>
            <person name="Kuo A."/>
            <person name="Paredez A."/>
            <person name="Chapman J."/>
            <person name="Pham J."/>
            <person name="Shu S."/>
            <person name="Neupane R."/>
            <person name="Cipriano M."/>
            <person name="Mancuso J."/>
            <person name="Tu H."/>
            <person name="Salamov A."/>
            <person name="Lindquist E."/>
            <person name="Shapiro H."/>
            <person name="Lucas S."/>
            <person name="Grigoriev I.V."/>
            <person name="Cande W.Z."/>
            <person name="Fulton C."/>
            <person name="Rokhsar D.S."/>
            <person name="Dawson S.C."/>
        </authorList>
    </citation>
    <scope>NUCLEOTIDE SEQUENCE [LARGE SCALE GENOMIC DNA]</scope>
    <source>
        <strain evidence="4 5">NEG-M</strain>
    </source>
</reference>
<keyword evidence="1" id="KW-0175">Coiled coil</keyword>
<feature type="compositionally biased region" description="Polar residues" evidence="2">
    <location>
        <begin position="106"/>
        <end position="130"/>
    </location>
</feature>
<sequence>MAKKKKSKNTTSTTTNEPQETTSTTTETSSTSENVESQQVVVEPTTETSSHSSEVNVDQQESEQQEPEIVAASSSEQESNQVPSSTIEEVSSVVVDSPPASEQEETNISVNNNTPSSATTTESTDSHQVTSSSNNEELLKSLTDTIQNHCNLMSDEFTSFTDKFSQKVQTCENSITKSKENSGRLSSSIAQQKKEDSQKGTLLDPTVQQMIMGFMTQIDQLYEQRDMAITEKMSKMGTNLQKISKTVKVYENVKKKEKDPEDQKAETTNEEVSSNAQPSDKVESSSNADANVSEEDIRKKCAEFEKLYKEKENELNTFKTKVTDWKEKVKVISNKDMKKIEELKKQVSTLEKTIEELNKKTEEGNKSAEFNSSLQQELKTKDESIEKLNKQIEELKLQISQNDKQLKESDEKISDQKKTIEEKDKLYTDLCETVKNTPPVVSEPVKKSYKDIKILKKILIDGVLWFYFQYTDEEKTNLEWMQHDLLKEVYSQQSQTESFDTLVPGKSIIEELEENFQTKLSELTNKYDEQVKLLNDKDEELKTYKTRAHAALKKKTDALNQAKVDYETQITQLNEAVTKKQEEHEESTKLVQDLQDQVQSLLEIQEKAVKLGGELDRVNSEKDDLEDRIRSLEKKIERSKEEFNQEKANIIQEYEASMKTLENKNDELDDQFRKELRISRERSRRILDDKEREITKLQMKISESKQQFEEAESLKEKNVSLENEITILKDENQSLRNQITDLMNNALDSPSSSRTPRKIDQSQILENALSGEEPSTPSKEEQSPTTSTPALERDFNQLVELANIQAGRDNEVNHYKETINKLKEIIKDRESSEKSFRELEKQLKEEIEHLHRLQKRGDPNLEYLKNILYSFLTSDEKIVREKLLKVIGQLLDLKEEEMDKIAQKVFVETSPSIWGIFGNKK</sequence>
<evidence type="ECO:0000313" key="4">
    <source>
        <dbReference type="EMBL" id="EFC49362.1"/>
    </source>
</evidence>